<reference evidence="2" key="1">
    <citation type="submission" date="2023-11" db="EMBL/GenBank/DDBJ databases">
        <authorList>
            <person name="Alioto T."/>
            <person name="Alioto T."/>
            <person name="Gomez Garrido J."/>
        </authorList>
    </citation>
    <scope>NUCLEOTIDE SEQUENCE</scope>
</reference>
<comment type="caution">
    <text evidence="2">The sequence shown here is derived from an EMBL/GenBank/DDBJ whole genome shotgun (WGS) entry which is preliminary data.</text>
</comment>
<feature type="compositionally biased region" description="Basic and acidic residues" evidence="1">
    <location>
        <begin position="117"/>
        <end position="136"/>
    </location>
</feature>
<dbReference type="PANTHER" id="PTHR38645">
    <property type="entry name" value="CHROMOSOME 9, WHOLE GENOME SHOTGUN SEQUENCE"/>
    <property type="match status" value="1"/>
</dbReference>
<gene>
    <name evidence="2" type="ORF">LECACI_7A007713</name>
</gene>
<feature type="region of interest" description="Disordered" evidence="1">
    <location>
        <begin position="180"/>
        <end position="248"/>
    </location>
</feature>
<protein>
    <submittedName>
        <fullName evidence="2">Uncharacterized protein</fullName>
    </submittedName>
</protein>
<organism evidence="2 3">
    <name type="scientific">Lecanosticta acicola</name>
    <dbReference type="NCBI Taxonomy" id="111012"/>
    <lineage>
        <taxon>Eukaryota</taxon>
        <taxon>Fungi</taxon>
        <taxon>Dikarya</taxon>
        <taxon>Ascomycota</taxon>
        <taxon>Pezizomycotina</taxon>
        <taxon>Dothideomycetes</taxon>
        <taxon>Dothideomycetidae</taxon>
        <taxon>Mycosphaerellales</taxon>
        <taxon>Mycosphaerellaceae</taxon>
        <taxon>Lecanosticta</taxon>
    </lineage>
</organism>
<evidence type="ECO:0000313" key="2">
    <source>
        <dbReference type="EMBL" id="CAK4032555.1"/>
    </source>
</evidence>
<feature type="region of interest" description="Disordered" evidence="1">
    <location>
        <begin position="90"/>
        <end position="153"/>
    </location>
</feature>
<dbReference type="PANTHER" id="PTHR38645:SF1">
    <property type="entry name" value="YALI0F12243P"/>
    <property type="match status" value="1"/>
</dbReference>
<keyword evidence="3" id="KW-1185">Reference proteome</keyword>
<feature type="compositionally biased region" description="Polar residues" evidence="1">
    <location>
        <begin position="1"/>
        <end position="18"/>
    </location>
</feature>
<proteinExistence type="predicted"/>
<evidence type="ECO:0000256" key="1">
    <source>
        <dbReference type="SAM" id="MobiDB-lite"/>
    </source>
</evidence>
<feature type="region of interest" description="Disordered" evidence="1">
    <location>
        <begin position="268"/>
        <end position="298"/>
    </location>
</feature>
<feature type="region of interest" description="Disordered" evidence="1">
    <location>
        <begin position="1"/>
        <end position="27"/>
    </location>
</feature>
<dbReference type="Proteomes" id="UP001296104">
    <property type="component" value="Unassembled WGS sequence"/>
</dbReference>
<feature type="compositionally biased region" description="Low complexity" evidence="1">
    <location>
        <begin position="203"/>
        <end position="216"/>
    </location>
</feature>
<dbReference type="EMBL" id="CAVMBE010000065">
    <property type="protein sequence ID" value="CAK4032555.1"/>
    <property type="molecule type" value="Genomic_DNA"/>
</dbReference>
<feature type="compositionally biased region" description="Polar residues" evidence="1">
    <location>
        <begin position="239"/>
        <end position="248"/>
    </location>
</feature>
<dbReference type="AlphaFoldDB" id="A0AAI8Z4Z7"/>
<evidence type="ECO:0000313" key="3">
    <source>
        <dbReference type="Proteomes" id="UP001296104"/>
    </source>
</evidence>
<name>A0AAI8Z4Z7_9PEZI</name>
<accession>A0AAI8Z4Z7</accession>
<sequence length="298" mass="32623">MDSMRHLSTSLPGASSRQRNTDEPTSDILGDFKAAALSVTNLYKTAARSQERARGAGYQDALDDLLAFLDKENLGLMDGEGWRVRQWATERLEGERPAPRQGTETSSTTADDEDDGSTAKDDDKDDERSSSPEVQRKPPHHPLVNSSSDLTEDHAALPHRRVVSEPPQQQQYTPLQGDFTFQSSHAYPSNHDRDMELDNNSTPPQQSTASSNASSTETVRIIPRSSGRNATRHHKRNNNAETRLPTLNFNLGTGAGSKRKLPYQDFFDISGVNEGGDRKDGGGGNNGSGRGGKRGRHV</sequence>